<dbReference type="Gene3D" id="1.10.4030.10">
    <property type="entry name" value="Porin chaperone SurA, peptide-binding domain"/>
    <property type="match status" value="1"/>
</dbReference>
<name>A0A1U6ISK2_9CLOT</name>
<dbReference type="PROSITE" id="PS50198">
    <property type="entry name" value="PPIC_PPIASE_2"/>
    <property type="match status" value="1"/>
</dbReference>
<comment type="subcellular location">
    <subcellularLocation>
        <location evidence="2 11">Cell membrane</location>
        <topology evidence="2 11">Lipid-anchor</topology>
    </subcellularLocation>
</comment>
<keyword evidence="6 11" id="KW-0697">Rotamase</keyword>
<evidence type="ECO:0000256" key="2">
    <source>
        <dbReference type="ARBA" id="ARBA00004193"/>
    </source>
</evidence>
<dbReference type="Proteomes" id="UP000190476">
    <property type="component" value="Chromosome I"/>
</dbReference>
<gene>
    <name evidence="11" type="primary">prsA</name>
    <name evidence="14" type="ORF">CCH01_01470</name>
</gene>
<evidence type="ECO:0000259" key="13">
    <source>
        <dbReference type="PROSITE" id="PS50198"/>
    </source>
</evidence>
<dbReference type="InterPro" id="IPR023059">
    <property type="entry name" value="Foldase_PrsA"/>
</dbReference>
<dbReference type="InterPro" id="IPR050245">
    <property type="entry name" value="PrsA_foldase"/>
</dbReference>
<evidence type="ECO:0000256" key="8">
    <source>
        <dbReference type="ARBA" id="ARBA00023139"/>
    </source>
</evidence>
<keyword evidence="4 11" id="KW-1003">Cell membrane</keyword>
<sequence>MNKIKKVLATAMVGILAFSVVGCKMIQRTPESIQNTVVAKVGDEKITKGDVDKELKTYLEKFKQQYGENYEENPQIKETLHQYRVTMLNQLIDENIQVQKAKELNLVPEQAELDKEIKEQSDNIKAMYGTEENFKKSLEDNGHTEESFNAFIKKQIIAQKAKDYIFKDIKITDEDINAEYEANKANYGEANVAHILVADENKAKEVREKAANGEDFAALAKEYSEDPGSKDKGGDYGVIPYNSEKFVKEFVDGFKTLKEGEISQPVKSQFGYHIIKATNVKTKSFDEVKDEIKTKMDKEKKNEAYKKTMDQWKNEIKIKTYEDKL</sequence>
<dbReference type="SUPFAM" id="SSF109998">
    <property type="entry name" value="Triger factor/SurA peptide-binding domain-like"/>
    <property type="match status" value="1"/>
</dbReference>
<dbReference type="EC" id="5.2.1.8" evidence="11"/>
<keyword evidence="5 11" id="KW-0732">Signal</keyword>
<dbReference type="STRING" id="1351755.CCH01_01470"/>
<dbReference type="RefSeq" id="WP_079481026.1">
    <property type="nucleotide sequence ID" value="NZ_CBML010000007.1"/>
</dbReference>
<organism evidence="14 15">
    <name type="scientific">Clostridium chauvoei JF4335</name>
    <dbReference type="NCBI Taxonomy" id="1351755"/>
    <lineage>
        <taxon>Bacteria</taxon>
        <taxon>Bacillati</taxon>
        <taxon>Bacillota</taxon>
        <taxon>Clostridia</taxon>
        <taxon>Eubacteriales</taxon>
        <taxon>Clostridiaceae</taxon>
        <taxon>Clostridium</taxon>
    </lineage>
</organism>
<dbReference type="PANTHER" id="PTHR47245">
    <property type="entry name" value="PEPTIDYLPROLYL ISOMERASE"/>
    <property type="match status" value="1"/>
</dbReference>
<feature type="signal peptide" evidence="12">
    <location>
        <begin position="1"/>
        <end position="22"/>
    </location>
</feature>
<dbReference type="GO" id="GO:0005886">
    <property type="term" value="C:plasma membrane"/>
    <property type="evidence" value="ECO:0007669"/>
    <property type="project" value="UniProtKB-SubCell"/>
</dbReference>
<evidence type="ECO:0000313" key="15">
    <source>
        <dbReference type="Proteomes" id="UP000190476"/>
    </source>
</evidence>
<dbReference type="PANTHER" id="PTHR47245:SF1">
    <property type="entry name" value="FOLDASE PROTEIN PRSA"/>
    <property type="match status" value="1"/>
</dbReference>
<dbReference type="InterPro" id="IPR027304">
    <property type="entry name" value="Trigger_fact/SurA_dom_sf"/>
</dbReference>
<dbReference type="Gene3D" id="3.10.50.40">
    <property type="match status" value="1"/>
</dbReference>
<accession>A0A1U6ISK2</accession>
<proteinExistence type="inferred from homology"/>
<comment type="catalytic activity">
    <reaction evidence="1 11">
        <text>[protein]-peptidylproline (omega=180) = [protein]-peptidylproline (omega=0)</text>
        <dbReference type="Rhea" id="RHEA:16237"/>
        <dbReference type="Rhea" id="RHEA-COMP:10747"/>
        <dbReference type="Rhea" id="RHEA-COMP:10748"/>
        <dbReference type="ChEBI" id="CHEBI:83833"/>
        <dbReference type="ChEBI" id="CHEBI:83834"/>
        <dbReference type="EC" id="5.2.1.8"/>
    </reaction>
</comment>
<dbReference type="SUPFAM" id="SSF54534">
    <property type="entry name" value="FKBP-like"/>
    <property type="match status" value="1"/>
</dbReference>
<evidence type="ECO:0000256" key="3">
    <source>
        <dbReference type="ARBA" id="ARBA00006071"/>
    </source>
</evidence>
<keyword evidence="15" id="KW-1185">Reference proteome</keyword>
<dbReference type="InterPro" id="IPR000297">
    <property type="entry name" value="PPIase_PpiC"/>
</dbReference>
<protein>
    <recommendedName>
        <fullName evidence="11">Foldase protein PrsA</fullName>
        <ecNumber evidence="11">5.2.1.8</ecNumber>
    </recommendedName>
</protein>
<evidence type="ECO:0000256" key="4">
    <source>
        <dbReference type="ARBA" id="ARBA00022475"/>
    </source>
</evidence>
<dbReference type="AlphaFoldDB" id="A0A1U6ISK2"/>
<dbReference type="InterPro" id="IPR046357">
    <property type="entry name" value="PPIase_dom_sf"/>
</dbReference>
<evidence type="ECO:0000256" key="6">
    <source>
        <dbReference type="ARBA" id="ARBA00023110"/>
    </source>
</evidence>
<comment type="function">
    <text evidence="11">Plays a major role in protein secretion by helping the post-translocational extracellular folding of several secreted proteins.</text>
</comment>
<reference evidence="15" key="1">
    <citation type="submission" date="2017-03" db="EMBL/GenBank/DDBJ databases">
        <authorList>
            <person name="Falquet L."/>
            <person name="Falquet L."/>
        </authorList>
    </citation>
    <scope>NUCLEOTIDE SEQUENCE [LARGE SCALE GENOMIC DNA]</scope>
</reference>
<dbReference type="NCBIfam" id="NF000809">
    <property type="entry name" value="PRK00059.1"/>
    <property type="match status" value="1"/>
</dbReference>
<evidence type="ECO:0000256" key="11">
    <source>
        <dbReference type="HAMAP-Rule" id="MF_01145"/>
    </source>
</evidence>
<evidence type="ECO:0000313" key="14">
    <source>
        <dbReference type="EMBL" id="SLK10977.1"/>
    </source>
</evidence>
<dbReference type="OrthoDB" id="14196at2"/>
<dbReference type="HAMAP" id="MF_01145">
    <property type="entry name" value="Foldase_PrsA"/>
    <property type="match status" value="1"/>
</dbReference>
<keyword evidence="7 11" id="KW-0472">Membrane</keyword>
<dbReference type="Pfam" id="PF00639">
    <property type="entry name" value="Rotamase"/>
    <property type="match status" value="1"/>
</dbReference>
<evidence type="ECO:0000256" key="10">
    <source>
        <dbReference type="ARBA" id="ARBA00023288"/>
    </source>
</evidence>
<dbReference type="GeneID" id="66300367"/>
<keyword evidence="9 11" id="KW-0413">Isomerase</keyword>
<evidence type="ECO:0000256" key="9">
    <source>
        <dbReference type="ARBA" id="ARBA00023235"/>
    </source>
</evidence>
<dbReference type="Pfam" id="PF13624">
    <property type="entry name" value="SurA_N_3"/>
    <property type="match status" value="1"/>
</dbReference>
<evidence type="ECO:0000256" key="1">
    <source>
        <dbReference type="ARBA" id="ARBA00000971"/>
    </source>
</evidence>
<feature type="domain" description="PpiC" evidence="13">
    <location>
        <begin position="187"/>
        <end position="279"/>
    </location>
</feature>
<evidence type="ECO:0000256" key="12">
    <source>
        <dbReference type="SAM" id="SignalP"/>
    </source>
</evidence>
<dbReference type="GO" id="GO:0003755">
    <property type="term" value="F:peptidyl-prolyl cis-trans isomerase activity"/>
    <property type="evidence" value="ECO:0007669"/>
    <property type="project" value="UniProtKB-UniRule"/>
</dbReference>
<evidence type="ECO:0000256" key="7">
    <source>
        <dbReference type="ARBA" id="ARBA00023136"/>
    </source>
</evidence>
<dbReference type="PROSITE" id="PS51257">
    <property type="entry name" value="PROKAR_LIPOPROTEIN"/>
    <property type="match status" value="1"/>
</dbReference>
<keyword evidence="8 11" id="KW-0564">Palmitate</keyword>
<dbReference type="EMBL" id="LT799839">
    <property type="protein sequence ID" value="SLK10977.1"/>
    <property type="molecule type" value="Genomic_DNA"/>
</dbReference>
<evidence type="ECO:0000256" key="5">
    <source>
        <dbReference type="ARBA" id="ARBA00022729"/>
    </source>
</evidence>
<dbReference type="GO" id="GO:0006457">
    <property type="term" value="P:protein folding"/>
    <property type="evidence" value="ECO:0007669"/>
    <property type="project" value="UniProtKB-UniRule"/>
</dbReference>
<keyword evidence="10 11" id="KW-0449">Lipoprotein</keyword>
<feature type="chain" id="PRO_5039648506" description="Foldase protein PrsA" evidence="12">
    <location>
        <begin position="23"/>
        <end position="325"/>
    </location>
</feature>
<comment type="similarity">
    <text evidence="3 11">Belongs to the PrsA family.</text>
</comment>